<gene>
    <name evidence="1" type="ORF">CmeUKMEL1_11570</name>
</gene>
<dbReference type="EMBL" id="JIBK01000041">
    <property type="protein sequence ID" value="POM84273.1"/>
    <property type="molecule type" value="Genomic_DNA"/>
</dbReference>
<keyword evidence="2" id="KW-1185">Reference proteome</keyword>
<name>A0A2P4Z2H7_9CRYT</name>
<evidence type="ECO:0000313" key="2">
    <source>
        <dbReference type="Proteomes" id="UP000236928"/>
    </source>
</evidence>
<dbReference type="VEuPathDB" id="CryptoDB:CmeUKMEL1_11570"/>
<evidence type="ECO:0000313" key="1">
    <source>
        <dbReference type="EMBL" id="POM84273.1"/>
    </source>
</evidence>
<sequence>MSIGSFVPEVIFMDNIESNIKLPTENENSNNQIECISKENFLDLNSQFKQSSDSLSFDMKIRTEGINFNSIQEPTKVDHYYKNQPLQGIEQNIGENAQIPVEDKSQSCAGYRNFKLEWDHENKALFVVIPSVDSLDHWMMLFLQPLGITCDSLSLNNCCLKRSCDFRIRLDDERLLLYPDLLKDISDFLSVQYLNWQYYKENVIMRDCEVMESEQEEYSGDNLINGNHIAPKCYNYWKFPDINVFVNHDSHLNNEINFTEDENSSKFYEKENFSENNGSFEKNIKKSITKHNTDVYEKCLLVPELCSKGDVPLVQNNTLSCLTTNISDLNVLTTDSGVLQVLTSENSNQDDNYFALNTNSSIGTNDKEYFPIES</sequence>
<accession>A0A2P4Z2H7</accession>
<dbReference type="AlphaFoldDB" id="A0A2P4Z2H7"/>
<organism evidence="1 2">
    <name type="scientific">Cryptosporidium meleagridis</name>
    <dbReference type="NCBI Taxonomy" id="93969"/>
    <lineage>
        <taxon>Eukaryota</taxon>
        <taxon>Sar</taxon>
        <taxon>Alveolata</taxon>
        <taxon>Apicomplexa</taxon>
        <taxon>Conoidasida</taxon>
        <taxon>Coccidia</taxon>
        <taxon>Eucoccidiorida</taxon>
        <taxon>Eimeriorina</taxon>
        <taxon>Cryptosporidiidae</taxon>
        <taxon>Cryptosporidium</taxon>
    </lineage>
</organism>
<protein>
    <submittedName>
        <fullName evidence="1">Uncharacterized protein</fullName>
    </submittedName>
</protein>
<reference evidence="1 2" key="1">
    <citation type="submission" date="2014-04" db="EMBL/GenBank/DDBJ databases">
        <title>Comparative Genomics of Cryptosporidium Species.</title>
        <authorList>
            <person name="Silva J.C."/>
            <person name="Su Q."/>
            <person name="Chalmers R."/>
            <person name="Chibucos M.C."/>
            <person name="Elwin K."/>
            <person name="Godinez A."/>
            <person name="Guo F."/>
            <person name="Huynh K."/>
            <person name="Orvis J."/>
            <person name="Ott S."/>
            <person name="Sadzewicz L."/>
            <person name="Sengamalay N."/>
            <person name="Shetty A."/>
            <person name="Sun M."/>
            <person name="Tallon L."/>
            <person name="Xiao L."/>
            <person name="Zhang H."/>
            <person name="Fraser C.M."/>
            <person name="Zhu G."/>
            <person name="Kissinger J."/>
            <person name="Widmer G."/>
        </authorList>
    </citation>
    <scope>NUCLEOTIDE SEQUENCE [LARGE SCALE GENOMIC DNA]</scope>
    <source>
        <strain evidence="1 2">UKMEL1</strain>
    </source>
</reference>
<dbReference type="Proteomes" id="UP000236928">
    <property type="component" value="Unassembled WGS sequence"/>
</dbReference>
<proteinExistence type="predicted"/>
<dbReference type="OrthoDB" id="337796at2759"/>
<comment type="caution">
    <text evidence="1">The sequence shown here is derived from an EMBL/GenBank/DDBJ whole genome shotgun (WGS) entry which is preliminary data.</text>
</comment>